<sequence length="116" mass="12959">MPLECVIDFYLTGAGDDDFAISESRFQQSTTWPGDTKEWRDLSYNFEPSPHSLLPKGHNGPHSRIQPKTPGILYSFYCRTQFQPHGVNAHKTSTAGSLQPQPQGLCHLPSQVTQDS</sequence>
<keyword evidence="3" id="KW-1185">Reference proteome</keyword>
<gene>
    <name evidence="2" type="ORF">PLEPLA_LOCUS12236</name>
</gene>
<evidence type="ECO:0000313" key="2">
    <source>
        <dbReference type="EMBL" id="CAB1424314.1"/>
    </source>
</evidence>
<dbReference type="AlphaFoldDB" id="A0A9N7U3L1"/>
<evidence type="ECO:0000256" key="1">
    <source>
        <dbReference type="SAM" id="MobiDB-lite"/>
    </source>
</evidence>
<reference evidence="2" key="1">
    <citation type="submission" date="2020-03" db="EMBL/GenBank/DDBJ databases">
        <authorList>
            <person name="Weist P."/>
        </authorList>
    </citation>
    <scope>NUCLEOTIDE SEQUENCE</scope>
</reference>
<name>A0A9N7U3L1_PLEPL</name>
<dbReference type="Proteomes" id="UP001153269">
    <property type="component" value="Unassembled WGS sequence"/>
</dbReference>
<feature type="compositionally biased region" description="Polar residues" evidence="1">
    <location>
        <begin position="90"/>
        <end position="102"/>
    </location>
</feature>
<evidence type="ECO:0000313" key="3">
    <source>
        <dbReference type="Proteomes" id="UP001153269"/>
    </source>
</evidence>
<dbReference type="EMBL" id="CADEAL010000724">
    <property type="protein sequence ID" value="CAB1424314.1"/>
    <property type="molecule type" value="Genomic_DNA"/>
</dbReference>
<feature type="region of interest" description="Disordered" evidence="1">
    <location>
        <begin position="88"/>
        <end position="116"/>
    </location>
</feature>
<comment type="caution">
    <text evidence="2">The sequence shown here is derived from an EMBL/GenBank/DDBJ whole genome shotgun (WGS) entry which is preliminary data.</text>
</comment>
<proteinExistence type="predicted"/>
<protein>
    <submittedName>
        <fullName evidence="2">Uncharacterized protein</fullName>
    </submittedName>
</protein>
<accession>A0A9N7U3L1</accession>
<organism evidence="2 3">
    <name type="scientific">Pleuronectes platessa</name>
    <name type="common">European plaice</name>
    <dbReference type="NCBI Taxonomy" id="8262"/>
    <lineage>
        <taxon>Eukaryota</taxon>
        <taxon>Metazoa</taxon>
        <taxon>Chordata</taxon>
        <taxon>Craniata</taxon>
        <taxon>Vertebrata</taxon>
        <taxon>Euteleostomi</taxon>
        <taxon>Actinopterygii</taxon>
        <taxon>Neopterygii</taxon>
        <taxon>Teleostei</taxon>
        <taxon>Neoteleostei</taxon>
        <taxon>Acanthomorphata</taxon>
        <taxon>Carangaria</taxon>
        <taxon>Pleuronectiformes</taxon>
        <taxon>Pleuronectoidei</taxon>
        <taxon>Pleuronectidae</taxon>
        <taxon>Pleuronectes</taxon>
    </lineage>
</organism>